<keyword evidence="2" id="KW-1185">Reference proteome</keyword>
<proteinExistence type="predicted"/>
<reference evidence="1 2" key="1">
    <citation type="journal article" date="2018" name="Mol. Biol. Evol.">
        <title>Broad Genomic Sampling Reveals a Smut Pathogenic Ancestry of the Fungal Clade Ustilaginomycotina.</title>
        <authorList>
            <person name="Kijpornyongpan T."/>
            <person name="Mondo S.J."/>
            <person name="Barry K."/>
            <person name="Sandor L."/>
            <person name="Lee J."/>
            <person name="Lipzen A."/>
            <person name="Pangilinan J."/>
            <person name="LaButti K."/>
            <person name="Hainaut M."/>
            <person name="Henrissat B."/>
            <person name="Grigoriev I.V."/>
            <person name="Spatafora J.W."/>
            <person name="Aime M.C."/>
        </authorList>
    </citation>
    <scope>NUCLEOTIDE SEQUENCE [LARGE SCALE GENOMIC DNA]</scope>
    <source>
        <strain evidence="1 2">SA 807</strain>
    </source>
</reference>
<sequence>MAPENSPFLDSAPISTSPGSARDFLSPSHTESSLQVPLEGSSQKWTRPKSRSHSSIYADPYSEKEVGVFTGISLGAPSVRDTLPRPPSMASSHMLSASNSDYDSVHRLWRNSGVPSSYKDDEGDSAAQRQNLDAARHRDSELGFPAAGTSPLTRGEAGHKGPADYRSVGLGKYGKPKEQYSAKKKGLILCAVAILIGILVTVIVVPITQVLLKKNDDSIKSSSQGGQGDESAGGTSTSTSAPSTPTRTVSVYGYNGSEIDLGNGKKFMYINNFGGHWVSQPLNDSAQAQNYTPPLDQEFDYINNRILGVNFGGWLLTEPFISPALYEPYENTSSPAVDEFTLSQRYLSEGGASNLRAKMVEHYESFITEQDFAAVAAAGLNWIRLPIGFWALETYDDEPFLEKVSWNYVLKAIQWARKYGLRINIDLHAVPGSQNGYNHSGRRGNINFLQGPMGYANAQRTLNYIRQITEFISQPEVKNVVPMFSIINEPFLVSIGRAPAQGFYSEVYEMMRNITGTGKGNGPYMVIHDGFIQLSSWNGFMPGADRVAYDTHPYLCFGDQNNDPWDVQIMKPCNQYGPATDAGRAQLGLTIGGETSLAVNDCGLYLNGVGENIRYEGTYPGYTTRMGSCQRWDDWEHYDQDMIQGMSRFALTVMDSLHHFFFWTWKIGPSLRTGKPVNPAWSYSLGLQQGWMPKDPLNASNGACRAQAARLNTYAAATTTWNGRYQAWQTGSASSYSPNLRQYAWPPTSLASASAPVTNLPRYTATQPVQFVASPTFSATATVKGDPHPTPTVGNWFNSADLTPMYTPIAGCNYPSNAYDMAGFDGSGWPCSGSS</sequence>
<gene>
    <name evidence="1" type="ORF">IE53DRAFT_313328</name>
</gene>
<evidence type="ECO:0000313" key="2">
    <source>
        <dbReference type="Proteomes" id="UP000245626"/>
    </source>
</evidence>
<dbReference type="Proteomes" id="UP000245626">
    <property type="component" value="Unassembled WGS sequence"/>
</dbReference>
<protein>
    <submittedName>
        <fullName evidence="1">Glycoside hydrolase</fullName>
    </submittedName>
</protein>
<keyword evidence="1" id="KW-0378">Hydrolase</keyword>
<evidence type="ECO:0000313" key="1">
    <source>
        <dbReference type="EMBL" id="PWN51778.1"/>
    </source>
</evidence>
<accession>A0ACD0P102</accession>
<name>A0ACD0P102_9BASI</name>
<dbReference type="EMBL" id="KZ819818">
    <property type="protein sequence ID" value="PWN51778.1"/>
    <property type="molecule type" value="Genomic_DNA"/>
</dbReference>
<organism evidence="1 2">
    <name type="scientific">Violaceomyces palustris</name>
    <dbReference type="NCBI Taxonomy" id="1673888"/>
    <lineage>
        <taxon>Eukaryota</taxon>
        <taxon>Fungi</taxon>
        <taxon>Dikarya</taxon>
        <taxon>Basidiomycota</taxon>
        <taxon>Ustilaginomycotina</taxon>
        <taxon>Ustilaginomycetes</taxon>
        <taxon>Violaceomycetales</taxon>
        <taxon>Violaceomycetaceae</taxon>
        <taxon>Violaceomyces</taxon>
    </lineage>
</organism>